<protein>
    <submittedName>
        <fullName evidence="5">NAD(P)-dependent oxidoreductase</fullName>
        <ecNumber evidence="5">1.1.-.-</ecNumber>
    </submittedName>
</protein>
<dbReference type="EMBL" id="JBBKZT010000013">
    <property type="protein sequence ID" value="MEJ8850138.1"/>
    <property type="molecule type" value="Genomic_DNA"/>
</dbReference>
<evidence type="ECO:0000313" key="6">
    <source>
        <dbReference type="Proteomes" id="UP001385892"/>
    </source>
</evidence>
<dbReference type="PANTHER" id="PTHR43060">
    <property type="entry name" value="3-HYDROXYISOBUTYRATE DEHYDROGENASE-LIKE 1, MITOCHONDRIAL-RELATED"/>
    <property type="match status" value="1"/>
</dbReference>
<evidence type="ECO:0000259" key="4">
    <source>
        <dbReference type="Pfam" id="PF14833"/>
    </source>
</evidence>
<evidence type="ECO:0000313" key="5">
    <source>
        <dbReference type="EMBL" id="MEJ8850138.1"/>
    </source>
</evidence>
<accession>A0ABU8WRJ7</accession>
<organism evidence="5 6">
    <name type="scientific">Variovorax rhizosphaerae</name>
    <dbReference type="NCBI Taxonomy" id="1836200"/>
    <lineage>
        <taxon>Bacteria</taxon>
        <taxon>Pseudomonadati</taxon>
        <taxon>Pseudomonadota</taxon>
        <taxon>Betaproteobacteria</taxon>
        <taxon>Burkholderiales</taxon>
        <taxon>Comamonadaceae</taxon>
        <taxon>Variovorax</taxon>
    </lineage>
</organism>
<dbReference type="SUPFAM" id="SSF51735">
    <property type="entry name" value="NAD(P)-binding Rossmann-fold domains"/>
    <property type="match status" value="1"/>
</dbReference>
<dbReference type="Gene3D" id="3.40.50.720">
    <property type="entry name" value="NAD(P)-binding Rossmann-like Domain"/>
    <property type="match status" value="1"/>
</dbReference>
<dbReference type="InterPro" id="IPR015815">
    <property type="entry name" value="HIBADH-related"/>
</dbReference>
<evidence type="ECO:0000256" key="2">
    <source>
        <dbReference type="ARBA" id="ARBA00023027"/>
    </source>
</evidence>
<dbReference type="RefSeq" id="WP_340345365.1">
    <property type="nucleotide sequence ID" value="NZ_JBBKZT010000013.1"/>
</dbReference>
<proteinExistence type="predicted"/>
<feature type="domain" description="6-phosphogluconate dehydrogenase NADP-binding" evidence="3">
    <location>
        <begin position="9"/>
        <end position="168"/>
    </location>
</feature>
<name>A0ABU8WRJ7_9BURK</name>
<feature type="domain" description="3-hydroxyisobutyrate dehydrogenase-like NAD-binding" evidence="4">
    <location>
        <begin position="171"/>
        <end position="292"/>
    </location>
</feature>
<gene>
    <name evidence="5" type="ORF">WKW82_26070</name>
</gene>
<dbReference type="InterPro" id="IPR006115">
    <property type="entry name" value="6PGDH_NADP-bd"/>
</dbReference>
<dbReference type="Proteomes" id="UP001385892">
    <property type="component" value="Unassembled WGS sequence"/>
</dbReference>
<keyword evidence="6" id="KW-1185">Reference proteome</keyword>
<sequence>MATNAVPVIGFVGLGVMGGAMCRNMALKHAGEVIAFDTNPKAFEVLDGTQAQRVGTVAEVAARADVVFLSLPGGPQVEAVCLGPEGLSGGAHKPSVIVDLSTTTVASARQVGAKLATRGIAFADAPVARTREAAQRGELSIMVGADASLYGRIEPLLRYIATDVTHCGDVGCGQVVKLINNALVFENTVALAEMMVLGERAGVQSAVLLDAVSKGSGDSFVLRNHGRKAMLPRQFPEKSFPPEYALKDIGYVLELATQTGVSAHVTELAQRYYTATASKGWGGRYFPAVIEVIDRNIGPAQCATDAKA</sequence>
<dbReference type="InterPro" id="IPR029154">
    <property type="entry name" value="HIBADH-like_NADP-bd"/>
</dbReference>
<dbReference type="PANTHER" id="PTHR43060:SF15">
    <property type="entry name" value="3-HYDROXYISOBUTYRATE DEHYDROGENASE-LIKE 1, MITOCHONDRIAL-RELATED"/>
    <property type="match status" value="1"/>
</dbReference>
<dbReference type="Gene3D" id="1.10.1040.10">
    <property type="entry name" value="N-(1-d-carboxylethyl)-l-norvaline Dehydrogenase, domain 2"/>
    <property type="match status" value="1"/>
</dbReference>
<dbReference type="GO" id="GO:0016491">
    <property type="term" value="F:oxidoreductase activity"/>
    <property type="evidence" value="ECO:0007669"/>
    <property type="project" value="UniProtKB-KW"/>
</dbReference>
<dbReference type="Pfam" id="PF14833">
    <property type="entry name" value="NAD_binding_11"/>
    <property type="match status" value="1"/>
</dbReference>
<dbReference type="InterPro" id="IPR013328">
    <property type="entry name" value="6PGD_dom2"/>
</dbReference>
<dbReference type="Pfam" id="PF03446">
    <property type="entry name" value="NAD_binding_2"/>
    <property type="match status" value="1"/>
</dbReference>
<evidence type="ECO:0000256" key="1">
    <source>
        <dbReference type="ARBA" id="ARBA00023002"/>
    </source>
</evidence>
<dbReference type="EC" id="1.1.-.-" evidence="5"/>
<dbReference type="SUPFAM" id="SSF48179">
    <property type="entry name" value="6-phosphogluconate dehydrogenase C-terminal domain-like"/>
    <property type="match status" value="1"/>
</dbReference>
<keyword evidence="1 5" id="KW-0560">Oxidoreductase</keyword>
<dbReference type="PIRSF" id="PIRSF000103">
    <property type="entry name" value="HIBADH"/>
    <property type="match status" value="1"/>
</dbReference>
<evidence type="ECO:0000259" key="3">
    <source>
        <dbReference type="Pfam" id="PF03446"/>
    </source>
</evidence>
<keyword evidence="2" id="KW-0520">NAD</keyword>
<comment type="caution">
    <text evidence="5">The sequence shown here is derived from an EMBL/GenBank/DDBJ whole genome shotgun (WGS) entry which is preliminary data.</text>
</comment>
<reference evidence="5 6" key="1">
    <citation type="submission" date="2024-03" db="EMBL/GenBank/DDBJ databases">
        <title>Novel species of the genus Variovorax.</title>
        <authorList>
            <person name="Liu Q."/>
            <person name="Xin Y.-H."/>
        </authorList>
    </citation>
    <scope>NUCLEOTIDE SEQUENCE [LARGE SCALE GENOMIC DNA]</scope>
    <source>
        <strain evidence="5 6">KACC 18900</strain>
    </source>
</reference>
<dbReference type="InterPro" id="IPR036291">
    <property type="entry name" value="NAD(P)-bd_dom_sf"/>
</dbReference>
<dbReference type="InterPro" id="IPR008927">
    <property type="entry name" value="6-PGluconate_DH-like_C_sf"/>
</dbReference>